<evidence type="ECO:0000313" key="2">
    <source>
        <dbReference type="EMBL" id="JAP10290.1"/>
    </source>
</evidence>
<dbReference type="EMBL" id="GEDG01033371">
    <property type="protein sequence ID" value="JAP10290.1"/>
    <property type="molecule type" value="Transcribed_RNA"/>
</dbReference>
<sequence length="108" mass="11203">FLDVSSSVSSSVDSLSDSLEWEELLLELLSCDGNFFSTRLLASVCSLVLGLVSFGSSLAGVSISALSCLPNSSRKVVFCLLAAGVFSANVADNSFSFSTVVISFGCLT</sequence>
<keyword evidence="1" id="KW-0472">Membrane</keyword>
<feature type="non-terminal residue" evidence="2">
    <location>
        <position position="1"/>
    </location>
</feature>
<dbReference type="AlphaFoldDB" id="A0A0V0GPW5"/>
<feature type="transmembrane region" description="Helical" evidence="1">
    <location>
        <begin position="40"/>
        <end position="66"/>
    </location>
</feature>
<accession>A0A0V0GPW5</accession>
<reference evidence="2" key="1">
    <citation type="submission" date="2015-12" db="EMBL/GenBank/DDBJ databases">
        <title>Gene expression during late stages of embryo sac development: a critical building block for successful pollen-pistil interactions.</title>
        <authorList>
            <person name="Liu Y."/>
            <person name="Joly V."/>
            <person name="Sabar M."/>
            <person name="Matton D.P."/>
        </authorList>
    </citation>
    <scope>NUCLEOTIDE SEQUENCE</scope>
</reference>
<organism evidence="2">
    <name type="scientific">Solanum chacoense</name>
    <name type="common">Chaco potato</name>
    <dbReference type="NCBI Taxonomy" id="4108"/>
    <lineage>
        <taxon>Eukaryota</taxon>
        <taxon>Viridiplantae</taxon>
        <taxon>Streptophyta</taxon>
        <taxon>Embryophyta</taxon>
        <taxon>Tracheophyta</taxon>
        <taxon>Spermatophyta</taxon>
        <taxon>Magnoliopsida</taxon>
        <taxon>eudicotyledons</taxon>
        <taxon>Gunneridae</taxon>
        <taxon>Pentapetalae</taxon>
        <taxon>asterids</taxon>
        <taxon>lamiids</taxon>
        <taxon>Solanales</taxon>
        <taxon>Solanaceae</taxon>
        <taxon>Solanoideae</taxon>
        <taxon>Solaneae</taxon>
        <taxon>Solanum</taxon>
    </lineage>
</organism>
<protein>
    <submittedName>
        <fullName evidence="2">Putative ovule protein</fullName>
    </submittedName>
</protein>
<proteinExistence type="predicted"/>
<keyword evidence="1" id="KW-0812">Transmembrane</keyword>
<keyword evidence="1" id="KW-1133">Transmembrane helix</keyword>
<evidence type="ECO:0000256" key="1">
    <source>
        <dbReference type="SAM" id="Phobius"/>
    </source>
</evidence>
<name>A0A0V0GPW5_SOLCH</name>